<dbReference type="GO" id="GO:0016491">
    <property type="term" value="F:oxidoreductase activity"/>
    <property type="evidence" value="ECO:0007669"/>
    <property type="project" value="InterPro"/>
</dbReference>
<dbReference type="PANTHER" id="PTHR43775:SF22">
    <property type="entry name" value="SYNTHASE, PUTATIVE (JCVI)-RELATED"/>
    <property type="match status" value="1"/>
</dbReference>
<dbReference type="InterPro" id="IPR016039">
    <property type="entry name" value="Thiolase-like"/>
</dbReference>
<dbReference type="InterPro" id="IPR013217">
    <property type="entry name" value="Methyltransf_12"/>
</dbReference>
<dbReference type="Gene3D" id="3.90.180.10">
    <property type="entry name" value="Medium-chain alcohol dehydrogenases, catalytic domain"/>
    <property type="match status" value="1"/>
</dbReference>
<dbReference type="InterPro" id="IPR039551">
    <property type="entry name" value="Cho/carn_acyl_trans"/>
</dbReference>
<dbReference type="InterPro" id="IPR014031">
    <property type="entry name" value="Ketoacyl_synth_C"/>
</dbReference>
<dbReference type="SMART" id="SM00823">
    <property type="entry name" value="PKS_PP"/>
    <property type="match status" value="1"/>
</dbReference>
<dbReference type="SUPFAM" id="SSF55048">
    <property type="entry name" value="Probable ACP-binding domain of malonyl-CoA ACP transacylase"/>
    <property type="match status" value="1"/>
</dbReference>
<evidence type="ECO:0000259" key="10">
    <source>
        <dbReference type="PROSITE" id="PS50075"/>
    </source>
</evidence>
<dbReference type="Gene3D" id="3.30.559.10">
    <property type="entry name" value="Chloramphenicol acetyltransferase-like domain"/>
    <property type="match status" value="1"/>
</dbReference>
<dbReference type="Gene3D" id="3.30.559.70">
    <property type="entry name" value="Choline/Carnitine o-acyltransferase, domain 2"/>
    <property type="match status" value="1"/>
</dbReference>
<dbReference type="GO" id="GO:0004312">
    <property type="term" value="F:fatty acid synthase activity"/>
    <property type="evidence" value="ECO:0007669"/>
    <property type="project" value="TreeGrafter"/>
</dbReference>
<dbReference type="SUPFAM" id="SSF53901">
    <property type="entry name" value="Thiolase-like"/>
    <property type="match status" value="1"/>
</dbReference>
<dbReference type="FunFam" id="3.40.50.720:FF:000209">
    <property type="entry name" value="Polyketide synthase Pks12"/>
    <property type="match status" value="1"/>
</dbReference>
<evidence type="ECO:0000256" key="7">
    <source>
        <dbReference type="ARBA" id="ARBA00023315"/>
    </source>
</evidence>
<dbReference type="GO" id="GO:0006633">
    <property type="term" value="P:fatty acid biosynthetic process"/>
    <property type="evidence" value="ECO:0007669"/>
    <property type="project" value="TreeGrafter"/>
</dbReference>
<dbReference type="InterPro" id="IPR049900">
    <property type="entry name" value="PKS_mFAS_DH"/>
</dbReference>
<dbReference type="InterPro" id="IPR014030">
    <property type="entry name" value="Ketoacyl_synth_N"/>
</dbReference>
<dbReference type="InterPro" id="IPR020841">
    <property type="entry name" value="PKS_Beta-ketoAc_synthase_dom"/>
</dbReference>
<evidence type="ECO:0000256" key="3">
    <source>
        <dbReference type="ARBA" id="ARBA00022553"/>
    </source>
</evidence>
<evidence type="ECO:0000313" key="13">
    <source>
        <dbReference type="EMBL" id="KAE8162030.1"/>
    </source>
</evidence>
<dbReference type="InterPro" id="IPR020843">
    <property type="entry name" value="ER"/>
</dbReference>
<evidence type="ECO:0000256" key="9">
    <source>
        <dbReference type="PROSITE-ProRule" id="PRU01363"/>
    </source>
</evidence>
<keyword evidence="2" id="KW-0596">Phosphopantetheine</keyword>
<evidence type="ECO:0000256" key="2">
    <source>
        <dbReference type="ARBA" id="ARBA00022450"/>
    </source>
</evidence>
<dbReference type="SUPFAM" id="SSF50129">
    <property type="entry name" value="GroES-like"/>
    <property type="match status" value="1"/>
</dbReference>
<dbReference type="InterPro" id="IPR011032">
    <property type="entry name" value="GroES-like_sf"/>
</dbReference>
<dbReference type="CDD" id="cd05195">
    <property type="entry name" value="enoyl_red"/>
    <property type="match status" value="1"/>
</dbReference>
<dbReference type="InterPro" id="IPR057326">
    <property type="entry name" value="KR_dom"/>
</dbReference>
<dbReference type="CDD" id="cd00833">
    <property type="entry name" value="PKS"/>
    <property type="match status" value="1"/>
</dbReference>
<dbReference type="PROSITE" id="PS00012">
    <property type="entry name" value="PHOSPHOPANTETHEINE"/>
    <property type="match status" value="1"/>
</dbReference>
<dbReference type="Pfam" id="PF23114">
    <property type="entry name" value="NAD-bd_HRPKS_sdrA"/>
    <property type="match status" value="1"/>
</dbReference>
<name>A0A5N6UU59_ASPTM</name>
<evidence type="ECO:0000256" key="1">
    <source>
        <dbReference type="ARBA" id="ARBA00005232"/>
    </source>
</evidence>
<dbReference type="SUPFAM" id="SSF53335">
    <property type="entry name" value="S-adenosyl-L-methionine-dependent methyltransferases"/>
    <property type="match status" value="1"/>
</dbReference>
<dbReference type="InterPro" id="IPR016036">
    <property type="entry name" value="Malonyl_transacylase_ACP-bd"/>
</dbReference>
<dbReference type="Pfam" id="PF14765">
    <property type="entry name" value="PS-DH"/>
    <property type="match status" value="1"/>
</dbReference>
<gene>
    <name evidence="13" type="ORF">BDV40DRAFT_312817</name>
</gene>
<dbReference type="Gene3D" id="3.10.129.110">
    <property type="entry name" value="Polyketide synthase dehydratase"/>
    <property type="match status" value="1"/>
</dbReference>
<dbReference type="OrthoDB" id="329835at2759"/>
<dbReference type="PROSITE" id="PS52004">
    <property type="entry name" value="KS3_2"/>
    <property type="match status" value="1"/>
</dbReference>
<dbReference type="InterPro" id="IPR056501">
    <property type="entry name" value="NAD-bd_HRPKS_sdrA"/>
</dbReference>
<keyword evidence="7 13" id="KW-0012">Acyltransferase</keyword>
<sequence>MSPSVPIAIIGMSCRFPGGANNPEQLWHMLSKGRNAWTDVPSDRYNWEAFYNENWEASGAHNHRGGHFLDQDISEFDAAFFGIHPVEANAMDPQQRVQVETVFEALENAGIPWSKVRGTKTSVYVSVFSHDYERMLFKDPDHMSLYHLTGNGQAILSNRISYIFDLKGASMTLDTGCSGGLVALHQACQSLRTGEAEMAIAGGVNLILSPDGMIPMSMLGVFSNEGKCFTFDQRRSGYGRGEGAATILLKPLDAAVRDNDPIRAVIHSTVLNQDGKTQGITSPCIEAQKRLICAAYEQAGLDPQDTDYVECHGTGTTVGDPIETQAIGCTIGKSRERGIGKPVWIGSVKPNIGHLESASGLAGVIKAVLRWPTGNIRQVSVNSFGYGGTNAHAILTRKPPGAQHGTRTEVPDSLLISQHQLFVLSAQTESSLHNAMWKLKEWITSGNPAQSSFIDLAYTLCCRRSLFAWRFSAVASTYDELLPLLSNTAGCRRSGPKPPVIFVFSGQGAQWAQMGLGLLESQPRFRESISRSSEILRDLGADWSVEDELRRPQQLSRINSSEIGQPVSTALQIALVDMLAGWNIAPQSVVGHSSGEIAAAYAANFLTHQDALIVSYHRGFLSTSAKHRCRTKGSMLAVGLGEADVANYIAQVKESERRLCIACINSPVSTTVSGDEPAILELQKMLEHDGIINRILKVDTAYHSHHMALVADEYATQLGSLRTEGHSGDQPTIKFFSSVTGRLKTSNFDAAYWVQNLVSPVKFLDALREAYRGLSTTTAHTEDSAYPIIEIGPHSVLRSPITQTISDLTNGHNNLSSVCYLPTVQRGVPADLNALELMGQLFQMGYPINLDRTDTKSLPHGVTPKVAYNLPPYSWDHSQKFWHESRLSREYRLRERGCHTLLGTRCITNNTFEPTWRNLINVESASWTRGHSVMGDIIFPATGYIVMAMEAMRQISSDSPIAEFHIRDVSLPEALIIPNGPEFVEIQLSLRQWWNGASSTTSWKEFRIFSSSSKGDWVENCRGLVSIQKDQSCDEVELDREEVLAKAAQKKTFDDAITSSHNSMNIREIDLFQGIFKMEKADTHTIGAVKQQSPLLGMPAGYEELHTIHPATFDACLQCALPLILSDCSLMPTSFDEIVVGSDIAVDQDLTVLSTMDQGHRMSVINQSVTQNGNPVLSIRGMKTTKLPNISEQKEDDAIVYTIGWKPDIDHMDRSALHTFCEVPLSTEKRYQVASQAKDSNKTEVAKDTETLLERTKESGVEGEMLCRIGRSLIPILSGEMPALSVMLENDLLYRVYNDASSQRCYVHMCNCLQLLMHKNPNMRIIELGAGTGGATNAALETLAQGNEPLFGSYDFTDISSGFFEKAEQTFGNKQGRLHFKKLNIEEDPVHQGFEEASYDLVIAANVLHATSDMRNTMMNTRRLLKPGGRLLLLEITQPSSWGTMVFGTLPGWWKGEIAGVDDGRIDSPLLSIEQWERLLGSCSFSGLEASIRDFPDECHRSTFMMSKAVTQDKMASIGSTAIIQLNRAKDADLCLVRNITRTFHQEAIICTQETLPIQEVNPEITYIVIDDGDRPFLENPTAECFKELARLISGSQKVLWVSYSHRHSRKVKPECGLITGFARSARSENPGLVLVTLDIQKRDPGLEEQTAAMIRDVVYSSFSISDARNPREMEYVEHTGLLHIPRLLKDMAVSKRIGDSSSSTVPESMPFHDDGHYWRLVVGKPGLLNTLHFVEDMESKSPVADDEIEIEVRALGVNFRDIMVAMGQMRNDSTMAGDRSGVVTKTGLGPNLGFRVGDRSRSRVKAVSARRIPDNMSFHVAASIPVIFMTAYYCLIEVARLQPGQSILIHSASGGVGQAAIKIAQKIGARIFATVGSSEKKKLLIDTYGISESQIFSSNRQTFRPGVLRLTDGKGVDVVLNSLAGEFLHASLACTSAFGTFIEIGKSDIYRKNRIDMSNFDGNVSFVSVDLLAIFNLRPKIAAAMMEEIMKMFESGQLTPVEPIIVKPVTAIEDSFRLVQARKHMGKVVLDCSPGLMVKFPRNASYVISGGTGGLGIEICRWMASRGAKSLILLSRTGRRADGIHKLEEELVSLGSRLTVYACNVSDKKELHDIVTMCQKQLPPVRGIIHGAMVLQDRMLEKMTLDDMKIVFSPKVDGTRALIDAFSQSHIDFFVMLSSCAGVVGNHGQANYAAASTFQDTIAYHHFPHIRTIASMDLGMITGAGYVDDRPEVARVLKSQGYVPVRLDNFLTLLECAINPVSSSSFPRQAIIGIRPGSSEVSGLNSHDSPSVFSEPKFRYLQTMTPNVQKDRVQGMMKRKETLSRAATDDGKVQQIIAEDTAKKIALLTLTDREHMELSKPLADFGLDSLIMVELRNWINQTFGCRIKVSEIMKSNSLMDLARSVHQRSKAERTVPASPMNLGPKAEQEAIPALPLPTLTETIERYLKSVRPLASDNEMESTTRCATAFLKAEGHVLQKRLEEKVRDPQIENWAHDLYTDDVYLEDRRPLMPFTNYFAAYPAANQQQSPAERAAMISFAAFEYKCLVEKNRLSPETINDRPACIESYRWLFNACRLPGSTTDIARKWQSQDYLIAMRNGHFFKILLRIRGECASIAQLSSAFQRVIENADLDSSWLGVLTTDTRASWHQNRAALGAISEENRATLESIESADFVVCLDNATPATTEEGDHQIWHGNGANRWNDKPLQFIVCDNGLSGFVGEHSMTDGMTTRRLNEHIVRVLMETDMRKHRPDRTGPSASFLPSPISFGVNSDIKLQVERLRVQFDNLTQGLRITMVNCLSYGTEFIGKQKCNPNAFVNMILQVAFYRLYGRPMATYEPVSTGNFNKGRLDICRVVTDEVLSFCSMMTDQNTDQAKGYILFKRAIQSHLKLVAAAGRGEGIDMHFLGLRRMIKEGERVPALFVDPAFRRSSHFTSANGALFLCTSLHLNVISSHPQHDKLCDLLQQAAVDVKSLFS</sequence>
<dbReference type="InterPro" id="IPR023213">
    <property type="entry name" value="CAT-like_dom_sf"/>
</dbReference>
<dbReference type="PROSITE" id="PS00440">
    <property type="entry name" value="ACYLTRANSF_C_2"/>
    <property type="match status" value="1"/>
</dbReference>
<dbReference type="InterPro" id="IPR016035">
    <property type="entry name" value="Acyl_Trfase/lysoPLipase"/>
</dbReference>
<dbReference type="Pfam" id="PF00109">
    <property type="entry name" value="ketoacyl-synt"/>
    <property type="match status" value="1"/>
</dbReference>
<evidence type="ECO:0000256" key="4">
    <source>
        <dbReference type="ARBA" id="ARBA00022679"/>
    </source>
</evidence>
<dbReference type="SUPFAM" id="SSF47336">
    <property type="entry name" value="ACP-like"/>
    <property type="match status" value="1"/>
</dbReference>
<dbReference type="Pfam" id="PF23297">
    <property type="entry name" value="ACP_SdgA_C"/>
    <property type="match status" value="1"/>
</dbReference>
<evidence type="ECO:0000256" key="8">
    <source>
        <dbReference type="PIRSR" id="PIRSR600542-1"/>
    </source>
</evidence>
<dbReference type="Pfam" id="PF22621">
    <property type="entry name" value="CurL-like_PKS_C"/>
    <property type="match status" value="1"/>
</dbReference>
<dbReference type="InterPro" id="IPR020807">
    <property type="entry name" value="PKS_DH"/>
</dbReference>
<dbReference type="PANTHER" id="PTHR43775">
    <property type="entry name" value="FATTY ACID SYNTHASE"/>
    <property type="match status" value="1"/>
</dbReference>
<dbReference type="SMART" id="SM00829">
    <property type="entry name" value="PKS_ER"/>
    <property type="match status" value="1"/>
</dbReference>
<feature type="domain" description="Carrier" evidence="10">
    <location>
        <begin position="2329"/>
        <end position="2410"/>
    </location>
</feature>
<evidence type="ECO:0000259" key="12">
    <source>
        <dbReference type="PROSITE" id="PS52019"/>
    </source>
</evidence>
<dbReference type="InterPro" id="IPR042231">
    <property type="entry name" value="Cho/carn_acyl_trans_2"/>
</dbReference>
<dbReference type="Pfam" id="PF13602">
    <property type="entry name" value="ADH_zinc_N_2"/>
    <property type="match status" value="1"/>
</dbReference>
<dbReference type="Pfam" id="PF02801">
    <property type="entry name" value="Ketoacyl-synt_C"/>
    <property type="match status" value="1"/>
</dbReference>
<feature type="active site" description="Proton donor; for dehydratase activity" evidence="9">
    <location>
        <position position="1114"/>
    </location>
</feature>
<dbReference type="SMART" id="SM00822">
    <property type="entry name" value="PKS_KR"/>
    <property type="match status" value="1"/>
</dbReference>
<evidence type="ECO:0000256" key="6">
    <source>
        <dbReference type="ARBA" id="ARBA00023268"/>
    </source>
</evidence>
<keyword evidence="6" id="KW-0511">Multifunctional enzyme</keyword>
<keyword evidence="5" id="KW-0521">NADP</keyword>
<dbReference type="GO" id="GO:1901336">
    <property type="term" value="P:lactone biosynthetic process"/>
    <property type="evidence" value="ECO:0007669"/>
    <property type="project" value="UniProtKB-ARBA"/>
</dbReference>
<feature type="domain" description="Ketosynthase family 3 (KS3)" evidence="11">
    <location>
        <begin position="4"/>
        <end position="397"/>
    </location>
</feature>
<keyword evidence="14" id="KW-1185">Reference proteome</keyword>
<keyword evidence="4 13" id="KW-0808">Transferase</keyword>
<dbReference type="InterPro" id="IPR001227">
    <property type="entry name" value="Ac_transferase_dom_sf"/>
</dbReference>
<dbReference type="InterPro" id="IPR020806">
    <property type="entry name" value="PKS_PP-bd"/>
</dbReference>
<dbReference type="Gene3D" id="3.40.366.10">
    <property type="entry name" value="Malonyl-Coenzyme A Acyl Carrier Protein, domain 2"/>
    <property type="match status" value="1"/>
</dbReference>
<dbReference type="InterPro" id="IPR009081">
    <property type="entry name" value="PP-bd_ACP"/>
</dbReference>
<dbReference type="PROSITE" id="PS00439">
    <property type="entry name" value="ACYLTRANSF_C_1"/>
    <property type="match status" value="1"/>
</dbReference>
<dbReference type="InterPro" id="IPR029063">
    <property type="entry name" value="SAM-dependent_MTases_sf"/>
</dbReference>
<dbReference type="Pfam" id="PF08242">
    <property type="entry name" value="Methyltransf_12"/>
    <property type="match status" value="1"/>
</dbReference>
<keyword evidence="3" id="KW-0597">Phosphoprotein</keyword>
<evidence type="ECO:0000256" key="5">
    <source>
        <dbReference type="ARBA" id="ARBA00022857"/>
    </source>
</evidence>
<dbReference type="GO" id="GO:0030639">
    <property type="term" value="P:polyketide biosynthetic process"/>
    <property type="evidence" value="ECO:0007669"/>
    <property type="project" value="UniProtKB-ARBA"/>
</dbReference>
<dbReference type="InterPro" id="IPR042104">
    <property type="entry name" value="PKS_dehydratase_sf"/>
</dbReference>
<dbReference type="PROSITE" id="PS50075">
    <property type="entry name" value="CARRIER"/>
    <property type="match status" value="1"/>
</dbReference>
<dbReference type="Proteomes" id="UP000326950">
    <property type="component" value="Unassembled WGS sequence"/>
</dbReference>
<feature type="active site" description="Proton acceptor; for dehydratase activity" evidence="9">
    <location>
        <position position="931"/>
    </location>
</feature>
<dbReference type="CDD" id="cd02440">
    <property type="entry name" value="AdoMet_MTases"/>
    <property type="match status" value="1"/>
</dbReference>
<dbReference type="SMART" id="SM00826">
    <property type="entry name" value="PKS_DH"/>
    <property type="match status" value="1"/>
</dbReference>
<dbReference type="Pfam" id="PF00755">
    <property type="entry name" value="Carn_acyltransf"/>
    <property type="match status" value="1"/>
</dbReference>
<dbReference type="SMART" id="SM00827">
    <property type="entry name" value="PKS_AT"/>
    <property type="match status" value="1"/>
</dbReference>
<dbReference type="Pfam" id="PF00698">
    <property type="entry name" value="Acyl_transf_1"/>
    <property type="match status" value="1"/>
</dbReference>
<dbReference type="Gene3D" id="3.40.50.150">
    <property type="entry name" value="Vaccinia Virus protein VP39"/>
    <property type="match status" value="1"/>
</dbReference>
<dbReference type="InterPro" id="IPR036736">
    <property type="entry name" value="ACP-like_sf"/>
</dbReference>
<dbReference type="InterPro" id="IPR000542">
    <property type="entry name" value="Carn_acyl_trans"/>
</dbReference>
<dbReference type="InterPro" id="IPR049551">
    <property type="entry name" value="PKS_DH_C"/>
</dbReference>
<dbReference type="Gene3D" id="3.40.50.720">
    <property type="entry name" value="NAD(P)-binding Rossmann-like Domain"/>
    <property type="match status" value="1"/>
</dbReference>
<dbReference type="SUPFAM" id="SSF52151">
    <property type="entry name" value="FabD/lysophospholipase-like"/>
    <property type="match status" value="1"/>
</dbReference>
<dbReference type="Pfam" id="PF21089">
    <property type="entry name" value="PKS_DH_N"/>
    <property type="match status" value="1"/>
</dbReference>
<dbReference type="InterPro" id="IPR014043">
    <property type="entry name" value="Acyl_transferase_dom"/>
</dbReference>
<feature type="region of interest" description="N-terminal hotdog fold" evidence="9">
    <location>
        <begin position="899"/>
        <end position="1032"/>
    </location>
</feature>
<dbReference type="InterPro" id="IPR013968">
    <property type="entry name" value="PKS_KR"/>
</dbReference>
<comment type="similarity">
    <text evidence="1">Belongs to the carnitine/choline acetyltransferase family.</text>
</comment>
<dbReference type="InterPro" id="IPR050091">
    <property type="entry name" value="PKS_NRPS_Biosynth_Enz"/>
</dbReference>
<feature type="region of interest" description="C-terminal hotdog fold" evidence="9">
    <location>
        <begin position="1049"/>
        <end position="1193"/>
    </location>
</feature>
<feature type="domain" description="PKS/mFAS DH" evidence="12">
    <location>
        <begin position="899"/>
        <end position="1193"/>
    </location>
</feature>
<dbReference type="InterPro" id="IPR036291">
    <property type="entry name" value="NAD(P)-bd_dom_sf"/>
</dbReference>
<dbReference type="Gene3D" id="3.40.47.10">
    <property type="match status" value="1"/>
</dbReference>
<dbReference type="CDD" id="cd05274">
    <property type="entry name" value="KR_FAS_SDR_x"/>
    <property type="match status" value="1"/>
</dbReference>
<dbReference type="SUPFAM" id="SSF51735">
    <property type="entry name" value="NAD(P)-binding Rossmann-fold domains"/>
    <property type="match status" value="2"/>
</dbReference>
<accession>A0A5N6UU59</accession>
<dbReference type="SMART" id="SM00825">
    <property type="entry name" value="PKS_KS"/>
    <property type="match status" value="1"/>
</dbReference>
<dbReference type="EMBL" id="ML738634">
    <property type="protein sequence ID" value="KAE8162030.1"/>
    <property type="molecule type" value="Genomic_DNA"/>
</dbReference>
<protein>
    <submittedName>
        <fullName evidence="13">Choline/Carnitine o-acyltransferase-domain-containing protein</fullName>
    </submittedName>
</protein>
<dbReference type="InterPro" id="IPR006162">
    <property type="entry name" value="Ppantetheine_attach_site"/>
</dbReference>
<reference evidence="13 14" key="1">
    <citation type="submission" date="2019-04" db="EMBL/GenBank/DDBJ databases">
        <title>Friends and foes A comparative genomics study of 23 Aspergillus species from section Flavi.</title>
        <authorList>
            <consortium name="DOE Joint Genome Institute"/>
            <person name="Kjaerbolling I."/>
            <person name="Vesth T."/>
            <person name="Frisvad J.C."/>
            <person name="Nybo J.L."/>
            <person name="Theobald S."/>
            <person name="Kildgaard S."/>
            <person name="Isbrandt T."/>
            <person name="Kuo A."/>
            <person name="Sato A."/>
            <person name="Lyhne E.K."/>
            <person name="Kogle M.E."/>
            <person name="Wiebenga A."/>
            <person name="Kun R.S."/>
            <person name="Lubbers R.J."/>
            <person name="Makela M.R."/>
            <person name="Barry K."/>
            <person name="Chovatia M."/>
            <person name="Clum A."/>
            <person name="Daum C."/>
            <person name="Haridas S."/>
            <person name="He G."/>
            <person name="LaButti K."/>
            <person name="Lipzen A."/>
            <person name="Mondo S."/>
            <person name="Riley R."/>
            <person name="Salamov A."/>
            <person name="Simmons B.A."/>
            <person name="Magnuson J.K."/>
            <person name="Henrissat B."/>
            <person name="Mortensen U.H."/>
            <person name="Larsen T.O."/>
            <person name="Devries R.P."/>
            <person name="Grigoriev I.V."/>
            <person name="Machida M."/>
            <person name="Baker S.E."/>
            <person name="Andersen M.R."/>
        </authorList>
    </citation>
    <scope>NUCLEOTIDE SEQUENCE [LARGE SCALE GENOMIC DNA]</scope>
    <source>
        <strain evidence="13 14">CBS 117626</strain>
    </source>
</reference>
<dbReference type="GO" id="GO:0031177">
    <property type="term" value="F:phosphopantetheine binding"/>
    <property type="evidence" value="ECO:0007669"/>
    <property type="project" value="InterPro"/>
</dbReference>
<dbReference type="SUPFAM" id="SSF52777">
    <property type="entry name" value="CoA-dependent acyltransferases"/>
    <property type="match status" value="2"/>
</dbReference>
<dbReference type="Gene3D" id="1.10.1200.10">
    <property type="entry name" value="ACP-like"/>
    <property type="match status" value="1"/>
</dbReference>
<evidence type="ECO:0000313" key="14">
    <source>
        <dbReference type="Proteomes" id="UP000326950"/>
    </source>
</evidence>
<dbReference type="InterPro" id="IPR049552">
    <property type="entry name" value="PKS_DH_N"/>
</dbReference>
<proteinExistence type="inferred from homology"/>
<feature type="active site" description="Proton acceptor" evidence="8">
    <location>
        <position position="2723"/>
    </location>
</feature>
<dbReference type="PROSITE" id="PS52019">
    <property type="entry name" value="PKS_MFAS_DH"/>
    <property type="match status" value="1"/>
</dbReference>
<evidence type="ECO:0000259" key="11">
    <source>
        <dbReference type="PROSITE" id="PS52004"/>
    </source>
</evidence>
<dbReference type="Pfam" id="PF08659">
    <property type="entry name" value="KR"/>
    <property type="match status" value="1"/>
</dbReference>
<organism evidence="13 14">
    <name type="scientific">Aspergillus tamarii</name>
    <dbReference type="NCBI Taxonomy" id="41984"/>
    <lineage>
        <taxon>Eukaryota</taxon>
        <taxon>Fungi</taxon>
        <taxon>Dikarya</taxon>
        <taxon>Ascomycota</taxon>
        <taxon>Pezizomycotina</taxon>
        <taxon>Eurotiomycetes</taxon>
        <taxon>Eurotiomycetidae</taxon>
        <taxon>Eurotiales</taxon>
        <taxon>Aspergillaceae</taxon>
        <taxon>Aspergillus</taxon>
        <taxon>Aspergillus subgen. Circumdati</taxon>
    </lineage>
</organism>